<keyword evidence="2" id="KW-1185">Reference proteome</keyword>
<sequence length="208" mass="24619">MSVNQQRPDFSMDLSIQEFERHYWYKNELIHICSMHNISSSGTKAELEVKIKKLLIGEKTIDHRLLNTNIRKKQELNEISLSTRLIPDGFKFNQKAREFFAKYYNKSKFTFTKEMAAALREAERQGNIEMTVADLIQVYEGKTKLESPEEKTYQWNNFVKDFNKDSRTKGFKDRMKVAAQIWSKVRDNPGEKLYSPLLLDEYLNQMNE</sequence>
<reference evidence="1 2" key="1">
    <citation type="submission" date="2022-08" db="EMBL/GenBank/DDBJ databases">
        <title>Paenibacillus endoradicis sp. nov., Paenibacillus radicibacter sp. nov and Paenibacillus pararadicis sp. nov., three cold-adapted plant growth-promoting bacteria isolated from root of Larix gmelinii in Great Khingan.</title>
        <authorList>
            <person name="Xue H."/>
        </authorList>
    </citation>
    <scope>NUCLEOTIDE SEQUENCE [LARGE SCALE GENOMIC DNA]</scope>
    <source>
        <strain evidence="1 2">N5-1-1-5</strain>
    </source>
</reference>
<evidence type="ECO:0000313" key="2">
    <source>
        <dbReference type="Proteomes" id="UP001300012"/>
    </source>
</evidence>
<dbReference type="Pfam" id="PF18953">
    <property type="entry name" value="SAP_new25"/>
    <property type="match status" value="1"/>
</dbReference>
<organism evidence="1 2">
    <name type="scientific">Paenibacillus radicis</name>
    <name type="common">ex Xue et al. 2023</name>
    <dbReference type="NCBI Taxonomy" id="2972489"/>
    <lineage>
        <taxon>Bacteria</taxon>
        <taxon>Bacillati</taxon>
        <taxon>Bacillota</taxon>
        <taxon>Bacilli</taxon>
        <taxon>Bacillales</taxon>
        <taxon>Paenibacillaceae</taxon>
        <taxon>Paenibacillus</taxon>
    </lineage>
</organism>
<protein>
    <submittedName>
        <fullName evidence="1">SAP domain-containing protein</fullName>
    </submittedName>
</protein>
<gene>
    <name evidence="1" type="ORF">NV381_28675</name>
</gene>
<name>A0ABT1YR21_9BACL</name>
<dbReference type="EMBL" id="JANQBD010000025">
    <property type="protein sequence ID" value="MCR8635180.1"/>
    <property type="molecule type" value="Genomic_DNA"/>
</dbReference>
<evidence type="ECO:0000313" key="1">
    <source>
        <dbReference type="EMBL" id="MCR8635180.1"/>
    </source>
</evidence>
<dbReference type="RefSeq" id="WP_258216728.1">
    <property type="nucleotide sequence ID" value="NZ_JANQBD010000025.1"/>
</dbReference>
<dbReference type="Proteomes" id="UP001300012">
    <property type="component" value="Unassembled WGS sequence"/>
</dbReference>
<proteinExistence type="predicted"/>
<accession>A0ABT1YR21</accession>
<comment type="caution">
    <text evidence="1">The sequence shown here is derived from an EMBL/GenBank/DDBJ whole genome shotgun (WGS) entry which is preliminary data.</text>
</comment>